<dbReference type="Proteomes" id="UP000230066">
    <property type="component" value="Unassembled WGS sequence"/>
</dbReference>
<dbReference type="PANTHER" id="PTHR10845:SF259">
    <property type="entry name" value="RGS DOMAIN-CONTAINING PROTEIN-RELATED"/>
    <property type="match status" value="1"/>
</dbReference>
<gene>
    <name evidence="1" type="ORF">D915_002705</name>
</gene>
<dbReference type="AlphaFoldDB" id="A0A4E0RH54"/>
<dbReference type="EMBL" id="JXXN02000739">
    <property type="protein sequence ID" value="THD26445.1"/>
    <property type="molecule type" value="Genomic_DNA"/>
</dbReference>
<accession>A0A4E0RH54</accession>
<dbReference type="Gene3D" id="1.10.167.10">
    <property type="entry name" value="Regulator of G-protein Signalling 4, domain 2"/>
    <property type="match status" value="1"/>
</dbReference>
<dbReference type="SUPFAM" id="SSF48097">
    <property type="entry name" value="Regulator of G-protein signaling, RGS"/>
    <property type="match status" value="1"/>
</dbReference>
<dbReference type="Pfam" id="PF00615">
    <property type="entry name" value="RGS"/>
    <property type="match status" value="1"/>
</dbReference>
<dbReference type="PANTHER" id="PTHR10845">
    <property type="entry name" value="REGULATOR OF G PROTEIN SIGNALING"/>
    <property type="match status" value="1"/>
</dbReference>
<organism evidence="1 2">
    <name type="scientific">Fasciola hepatica</name>
    <name type="common">Liver fluke</name>
    <dbReference type="NCBI Taxonomy" id="6192"/>
    <lineage>
        <taxon>Eukaryota</taxon>
        <taxon>Metazoa</taxon>
        <taxon>Spiralia</taxon>
        <taxon>Lophotrochozoa</taxon>
        <taxon>Platyhelminthes</taxon>
        <taxon>Trematoda</taxon>
        <taxon>Digenea</taxon>
        <taxon>Plagiorchiida</taxon>
        <taxon>Echinostomata</taxon>
        <taxon>Echinostomatoidea</taxon>
        <taxon>Fasciolidae</taxon>
        <taxon>Fasciola</taxon>
    </lineage>
</organism>
<dbReference type="PRINTS" id="PR01301">
    <property type="entry name" value="RGSPROTEIN"/>
</dbReference>
<dbReference type="FunFam" id="1.10.167.10:FF:000001">
    <property type="entry name" value="Putative regulator of g-protein signaling 12"/>
    <property type="match status" value="1"/>
</dbReference>
<dbReference type="InterPro" id="IPR016137">
    <property type="entry name" value="RGS"/>
</dbReference>
<dbReference type="SMART" id="SM00315">
    <property type="entry name" value="RGS"/>
    <property type="match status" value="1"/>
</dbReference>
<dbReference type="InterPro" id="IPR036305">
    <property type="entry name" value="RGS_sf"/>
</dbReference>
<evidence type="ECO:0000313" key="1">
    <source>
        <dbReference type="EMBL" id="THD26445.1"/>
    </source>
</evidence>
<reference evidence="1" key="1">
    <citation type="submission" date="2019-03" db="EMBL/GenBank/DDBJ databases">
        <title>Improved annotation for the trematode Fasciola hepatica.</title>
        <authorList>
            <person name="Choi Y.-J."/>
            <person name="Martin J."/>
            <person name="Mitreva M."/>
        </authorList>
    </citation>
    <scope>NUCLEOTIDE SEQUENCE [LARGE SCALE GENOMIC DNA]</scope>
</reference>
<dbReference type="InterPro" id="IPR044926">
    <property type="entry name" value="RGS_subdomain_2"/>
</dbReference>
<keyword evidence="2" id="KW-1185">Reference proteome</keyword>
<evidence type="ECO:0000313" key="2">
    <source>
        <dbReference type="Proteomes" id="UP000230066"/>
    </source>
</evidence>
<sequence>MQSNGATKSESCLQTAESDVLHQPKRQSCPEELEYETENKNAKSAWTANSNLPKTQTVHNVSKISVPSTGDKDCDVPKNLNLKTQLSSGLLKLNIRSFYSGMDKHTQSTQNTTTTNNTSMKFAKRWTWLMKKYRNHKMQTSDSKSTLNLHQTAVIGGRLATESICGNSFLNHQNQTIIQRKASFPEVARSRASFDWANRHAQDEQSRPDVGSLGSKTNTAFDGFDRLHAVVDASQGRGKSHSPEMRLVDDQKHRQQLRRGTSLRFTHFSALREDKNHLKPTNHSPSDRAEKTPEREADGTWNKGVSERRRKMKITAEMRDKLFHKTGSSNTIPNHQSMNPNQNSYRIVLQKIFGSNKPNFAEVERWGQSFSNILYDKAGILLFREFLRTEFSDENIEFWLTCEDFRNRCGSKKLQSKAQKIFNEFVAVQSKREVNLDSTTRIQLEKELDSVTRNTFDQSQKRIQALMEKDSYCRFLRSDLYTAALDYCRELSGARVNPAAEQSTEPGTDPRVNHFSLLKAQVSARYRPESTISGLLPNVKSCKEIASTSNQHETGSISAPSSPKPSPKDQLLSTCVLENENV</sequence>
<dbReference type="PROSITE" id="PS50132">
    <property type="entry name" value="RGS"/>
    <property type="match status" value="1"/>
</dbReference>
<comment type="caution">
    <text evidence="1">The sequence shown here is derived from an EMBL/GenBank/DDBJ whole genome shotgun (WGS) entry which is preliminary data.</text>
</comment>
<proteinExistence type="predicted"/>
<name>A0A4E0RH54_FASHE</name>
<protein>
    <submittedName>
        <fullName evidence="1">RGS8</fullName>
    </submittedName>
</protein>